<comment type="caution">
    <text evidence="1">The sequence shown here is derived from an EMBL/GenBank/DDBJ whole genome shotgun (WGS) entry which is preliminary data.</text>
</comment>
<gene>
    <name evidence="1" type="ORF">E5987_06515</name>
</gene>
<evidence type="ECO:0000313" key="2">
    <source>
        <dbReference type="Proteomes" id="UP000472580"/>
    </source>
</evidence>
<sequence>MEHLSQALRQSVSQNKEMQECLLGTIDKMADGLIAENRQARSSIGKSCTGISVCDDNQREFVKADAFTKDLLAKTKDSKITDEKNSSLDLQNWTCLRVHVKFHSKTKGRKSESTDKSAIPYSLTKTPRTCRHLLLGKRFK</sequence>
<keyword evidence="2" id="KW-1185">Reference proteome</keyword>
<dbReference type="Proteomes" id="UP000472580">
    <property type="component" value="Unassembled WGS sequence"/>
</dbReference>
<evidence type="ECO:0000313" key="1">
    <source>
        <dbReference type="EMBL" id="MVX56860.1"/>
    </source>
</evidence>
<proteinExistence type="predicted"/>
<dbReference type="EMBL" id="WSRP01000017">
    <property type="protein sequence ID" value="MVX56860.1"/>
    <property type="molecule type" value="Genomic_DNA"/>
</dbReference>
<name>A0A6L6YGP3_9BURK</name>
<accession>A0A6L6YGP3</accession>
<dbReference type="RefSeq" id="WP_160335293.1">
    <property type="nucleotide sequence ID" value="NZ_WSRP01000017.1"/>
</dbReference>
<reference evidence="1 2" key="1">
    <citation type="submission" date="2019-12" db="EMBL/GenBank/DDBJ databases">
        <title>Microbes associate with the intestines of laboratory mice.</title>
        <authorList>
            <person name="Navarre W."/>
            <person name="Wong E."/>
        </authorList>
    </citation>
    <scope>NUCLEOTIDE SEQUENCE [LARGE SCALE GENOMIC DNA]</scope>
    <source>
        <strain evidence="1 2">NM82_D38</strain>
    </source>
</reference>
<organism evidence="1 2">
    <name type="scientific">Parasutterella muris</name>
    <dbReference type="NCBI Taxonomy" id="2565572"/>
    <lineage>
        <taxon>Bacteria</taxon>
        <taxon>Pseudomonadati</taxon>
        <taxon>Pseudomonadota</taxon>
        <taxon>Betaproteobacteria</taxon>
        <taxon>Burkholderiales</taxon>
        <taxon>Sutterellaceae</taxon>
        <taxon>Parasutterella</taxon>
    </lineage>
</organism>
<dbReference type="AlphaFoldDB" id="A0A6L6YGP3"/>
<protein>
    <submittedName>
        <fullName evidence="1">Uncharacterized protein</fullName>
    </submittedName>
</protein>